<gene>
    <name evidence="1" type="ORF">OPT61_g6826</name>
</gene>
<dbReference type="Proteomes" id="UP001153331">
    <property type="component" value="Unassembled WGS sequence"/>
</dbReference>
<proteinExistence type="predicted"/>
<keyword evidence="2" id="KW-1185">Reference proteome</keyword>
<dbReference type="EMBL" id="JAPHNI010000514">
    <property type="protein sequence ID" value="KAJ8110297.1"/>
    <property type="molecule type" value="Genomic_DNA"/>
</dbReference>
<sequence>METSEYFERTLFYDRSLEADIHYEACAGLVFEEHCVETPVEVRVQTSSGLYQDTIATTDDIRKRTSDILKPATKPTCLSSHQFRETSTIHDDSQAVAPENTKPSLHTWEKGGSDSYDTCSISSRGSSTALASGIDQRRGSSGPPLYPGRAKLSTLHLAPRDVENFVHETKNDFRVFYLRQRHSYSRLQITKETFEQLLNSCHVFPRFTEYVIGLCSKTSDAEVGPPPLKFRPLRSANDHEYRGFECCYILRYVEMTQRGRGRKPWSLRQFAVYHRYKPAQISPCSTWILAGVSQCTEALLNGYTRNVRDLVTANPFELHMVFLDKCITNWRPYLAHLTRMVQEQSGKSSGFTLSGDQAKNFVTITVEDHQQLKEIEDDVADLIMCLDSSLDTLTSFTRMYEEFQRHRQGERPVSEAQRDKLTKTDTVVVAFKEKAQEVMYTRKKAESLLSKIQNTRKLVSSLLERQSAFNINQQIGALQSLERQGQQENKSMRQLTEKSSRDSSSMRILTIITMIYLPCTIVSNFFSTQFVNQIQLDTGGLTLQYAQNTWLFFAISIPLTAFTILVWFLWVSLSTVWEHRNSQLQSDSGQAIDLEKKASVLRMALNVITAAILGAARQFYGAATLPRSRVVSCCWLTEANCTQDWAAIQHARATPNPALHVHGNRRSPGPQPACTVLTGTLGQSIVDLQQERSSCHKHYTETKRKHFWGPAKMSPQFTDVDEVFNHIQTNMEQTTFRGERQRFLKQSAFEEITTEETIRFVAKNDDIFWANNEQLDKFVDQVVCRGKRLFATCIQGGVSMNCLRLLLDRGSTDADMPLTKDDCPGTTFKRSFVSCFVPNQAFFTTAYFHMDQFQDMEGLTKPIDYDENRLIGKGAFGSVYKIQIHDEHRSFGGKMDEFAMKVTQQKGTRELAYHKAMADLCHPHLVKCLTSFTFASQYHMIYEKADGNLEEFMQTHKNASKVHSLSPQYLGQQLAGLCGAVVVIHTQSSSDGGGSRLGVPNAKEKSGYLHDIKPDNLLVFLYEKRPFFRLSDFSCAKVVDFVASVSGVHKQSWQSTSKSGTPIYRAPESTTEGKTSRPYDIWSLGCVFLEVLVWYIEGYEGLLAFRKSRFHFVKPSGIEDEGFYYIDGNSKAHLREQVADRLKAISPHCKGALRTIAELIPRMMDVDPRKRPTAEQLMGRLKEIGQPSQPSGLSNSTKSIDLSEMRTNLPASPTFSSESDSDFGPIINIKVQNPTDE</sequence>
<organism evidence="1 2">
    <name type="scientific">Boeremia exigua</name>
    <dbReference type="NCBI Taxonomy" id="749465"/>
    <lineage>
        <taxon>Eukaryota</taxon>
        <taxon>Fungi</taxon>
        <taxon>Dikarya</taxon>
        <taxon>Ascomycota</taxon>
        <taxon>Pezizomycotina</taxon>
        <taxon>Dothideomycetes</taxon>
        <taxon>Pleosporomycetidae</taxon>
        <taxon>Pleosporales</taxon>
        <taxon>Pleosporineae</taxon>
        <taxon>Didymellaceae</taxon>
        <taxon>Boeremia</taxon>
    </lineage>
</organism>
<evidence type="ECO:0000313" key="1">
    <source>
        <dbReference type="EMBL" id="KAJ8110297.1"/>
    </source>
</evidence>
<name>A0ACC2I4N0_9PLEO</name>
<evidence type="ECO:0000313" key="2">
    <source>
        <dbReference type="Proteomes" id="UP001153331"/>
    </source>
</evidence>
<accession>A0ACC2I4N0</accession>
<reference evidence="1" key="1">
    <citation type="submission" date="2022-11" db="EMBL/GenBank/DDBJ databases">
        <title>Genome Sequence of Boeremia exigua.</title>
        <authorList>
            <person name="Buettner E."/>
        </authorList>
    </citation>
    <scope>NUCLEOTIDE SEQUENCE</scope>
    <source>
        <strain evidence="1">CU02</strain>
    </source>
</reference>
<comment type="caution">
    <text evidence="1">The sequence shown here is derived from an EMBL/GenBank/DDBJ whole genome shotgun (WGS) entry which is preliminary data.</text>
</comment>
<protein>
    <submittedName>
        <fullName evidence="1">Uncharacterized protein</fullName>
    </submittedName>
</protein>